<organism evidence="1 2">
    <name type="scientific">Odoribacter laneus YIT 12061</name>
    <dbReference type="NCBI Taxonomy" id="742817"/>
    <lineage>
        <taxon>Bacteria</taxon>
        <taxon>Pseudomonadati</taxon>
        <taxon>Bacteroidota</taxon>
        <taxon>Bacteroidia</taxon>
        <taxon>Bacteroidales</taxon>
        <taxon>Odoribacteraceae</taxon>
        <taxon>Odoribacter</taxon>
    </lineage>
</organism>
<dbReference type="GeneID" id="98069325"/>
<gene>
    <name evidence="1" type="ORF">HMPREF9449_01760</name>
</gene>
<evidence type="ECO:0000313" key="1">
    <source>
        <dbReference type="EMBL" id="EHP47153.1"/>
    </source>
</evidence>
<dbReference type="RefSeq" id="WP_009136908.1">
    <property type="nucleotide sequence ID" value="NZ_JH594596.1"/>
</dbReference>
<proteinExistence type="predicted"/>
<evidence type="ECO:0000313" key="2">
    <source>
        <dbReference type="Proteomes" id="UP000004892"/>
    </source>
</evidence>
<dbReference type="AlphaFoldDB" id="H1DHM4"/>
<dbReference type="eggNOG" id="ENOG5033DYA">
    <property type="taxonomic scope" value="Bacteria"/>
</dbReference>
<name>H1DHM4_9BACT</name>
<dbReference type="Proteomes" id="UP000004892">
    <property type="component" value="Unassembled WGS sequence"/>
</dbReference>
<dbReference type="EMBL" id="ADMC01000023">
    <property type="protein sequence ID" value="EHP47153.1"/>
    <property type="molecule type" value="Genomic_DNA"/>
</dbReference>
<reference evidence="1 2" key="1">
    <citation type="submission" date="2012-01" db="EMBL/GenBank/DDBJ databases">
        <title>The Genome Sequence of Odoribacter laneus YIT 12061.</title>
        <authorList>
            <consortium name="The Broad Institute Genome Sequencing Platform"/>
            <person name="Earl A."/>
            <person name="Ward D."/>
            <person name="Feldgarden M."/>
            <person name="Gevers D."/>
            <person name="Morotomi M."/>
            <person name="Young S.K."/>
            <person name="Zeng Q."/>
            <person name="Gargeya S."/>
            <person name="Fitzgerald M."/>
            <person name="Haas B."/>
            <person name="Abouelleil A."/>
            <person name="Alvarado L."/>
            <person name="Arachchi H.M."/>
            <person name="Berlin A."/>
            <person name="Chapman S.B."/>
            <person name="Gearin G."/>
            <person name="Goldberg J."/>
            <person name="Griggs A."/>
            <person name="Gujja S."/>
            <person name="Hansen M."/>
            <person name="Heiman D."/>
            <person name="Howarth C."/>
            <person name="Larimer J."/>
            <person name="Lui A."/>
            <person name="MacDonald P.J.P."/>
            <person name="McCowen C."/>
            <person name="Montmayeur A."/>
            <person name="Murphy C."/>
            <person name="Neiman D."/>
            <person name="Pearson M."/>
            <person name="Priest M."/>
            <person name="Roberts A."/>
            <person name="Saif S."/>
            <person name="Shea T."/>
            <person name="Sisk P."/>
            <person name="Stolte C."/>
            <person name="Sykes S."/>
            <person name="Wortman J."/>
            <person name="Nusbaum C."/>
            <person name="Birren B."/>
        </authorList>
    </citation>
    <scope>NUCLEOTIDE SEQUENCE [LARGE SCALE GENOMIC DNA]</scope>
    <source>
        <strain evidence="1 2">YIT 12061</strain>
    </source>
</reference>
<keyword evidence="2" id="KW-1185">Reference proteome</keyword>
<comment type="caution">
    <text evidence="1">The sequence shown here is derived from an EMBL/GenBank/DDBJ whole genome shotgun (WGS) entry which is preliminary data.</text>
</comment>
<dbReference type="HOGENOM" id="CLU_1174467_0_0_10"/>
<protein>
    <submittedName>
        <fullName evidence="1">Uncharacterized protein</fullName>
    </submittedName>
</protein>
<sequence length="236" mass="27433">MANKSDVTTVFEDTILNSDLSSVMANISESIIDSMTDLPIVSLIRTTGDIRDYLFLKKILSFLNGIKDIKSSTRKRMIAKIEKSEDYRHKVGEKLLYIIDRCDDNEKVSYLATAFCAFLKKKIKYGQFLICADMIQKTYIDVLKYFLNATEDWLMVEDAQEELAAGLFYLDMTTILWNYRKFIMDEIDENEIGDPGARVSDVGRTLRYIFNPYYEGYHKMDMPDPMLNMLLNRPNH</sequence>
<accession>H1DHM4</accession>